<reference evidence="7 8" key="1">
    <citation type="journal article" date="2018" name="Int. J. Syst. Evol. Microbiol.">
        <title>Zhouia spongiae sp. nov., isolated from a marine sponge.</title>
        <authorList>
            <person name="Zhuang L."/>
            <person name="Lin B."/>
            <person name="Qin F."/>
            <person name="Luo L."/>
        </authorList>
    </citation>
    <scope>NUCLEOTIDE SEQUENCE [LARGE SCALE GENOMIC DNA]</scope>
    <source>
        <strain evidence="7 8">HN-Y44</strain>
    </source>
</reference>
<proteinExistence type="predicted"/>
<dbReference type="PANTHER" id="PTHR42980">
    <property type="entry name" value="2-OXOISOVALERATE DEHYDROGENASE SUBUNIT BETA-RELATED"/>
    <property type="match status" value="1"/>
</dbReference>
<dbReference type="SUPFAM" id="SSF52518">
    <property type="entry name" value="Thiamin diphosphate-binding fold (THDP-binding)"/>
    <property type="match status" value="2"/>
</dbReference>
<gene>
    <name evidence="7" type="ORF">MQE36_13880</name>
</gene>
<evidence type="ECO:0000313" key="8">
    <source>
        <dbReference type="Proteomes" id="UP000829476"/>
    </source>
</evidence>
<dbReference type="InterPro" id="IPR033248">
    <property type="entry name" value="Transketolase_C"/>
</dbReference>
<dbReference type="Proteomes" id="UP000829476">
    <property type="component" value="Chromosome"/>
</dbReference>
<dbReference type="Pfam" id="PF02780">
    <property type="entry name" value="Transketolase_C"/>
    <property type="match status" value="1"/>
</dbReference>
<evidence type="ECO:0000256" key="4">
    <source>
        <dbReference type="ARBA" id="ARBA00023002"/>
    </source>
</evidence>
<dbReference type="Gene3D" id="3.40.50.920">
    <property type="match status" value="1"/>
</dbReference>
<evidence type="ECO:0000256" key="2">
    <source>
        <dbReference type="ARBA" id="ARBA00003906"/>
    </source>
</evidence>
<dbReference type="Pfam" id="PF00676">
    <property type="entry name" value="E1_dh"/>
    <property type="match status" value="1"/>
</dbReference>
<accession>A0ABY3YKP6</accession>
<dbReference type="Gene3D" id="3.40.50.970">
    <property type="match status" value="2"/>
</dbReference>
<evidence type="ECO:0000256" key="1">
    <source>
        <dbReference type="ARBA" id="ARBA00001964"/>
    </source>
</evidence>
<evidence type="ECO:0000256" key="5">
    <source>
        <dbReference type="ARBA" id="ARBA00023052"/>
    </source>
</evidence>
<keyword evidence="4" id="KW-0560">Oxidoreductase</keyword>
<dbReference type="EC" id="1.2.4.4" evidence="3"/>
<organism evidence="7 8">
    <name type="scientific">Zhouia spongiae</name>
    <dbReference type="NCBI Taxonomy" id="2202721"/>
    <lineage>
        <taxon>Bacteria</taxon>
        <taxon>Pseudomonadati</taxon>
        <taxon>Bacteroidota</taxon>
        <taxon>Flavobacteriia</taxon>
        <taxon>Flavobacteriales</taxon>
        <taxon>Flavobacteriaceae</taxon>
        <taxon>Zhouia</taxon>
    </lineage>
</organism>
<name>A0ABY3YKP6_9FLAO</name>
<evidence type="ECO:0000256" key="3">
    <source>
        <dbReference type="ARBA" id="ARBA00012277"/>
    </source>
</evidence>
<dbReference type="PANTHER" id="PTHR42980:SF1">
    <property type="entry name" value="2-OXOISOVALERATE DEHYDROGENASE SUBUNIT BETA, MITOCHONDRIAL"/>
    <property type="match status" value="1"/>
</dbReference>
<evidence type="ECO:0000313" key="7">
    <source>
        <dbReference type="EMBL" id="UNY98169.1"/>
    </source>
</evidence>
<dbReference type="InterPro" id="IPR001017">
    <property type="entry name" value="DH_E1"/>
</dbReference>
<dbReference type="Pfam" id="PF02779">
    <property type="entry name" value="Transket_pyr"/>
    <property type="match status" value="1"/>
</dbReference>
<keyword evidence="5" id="KW-0786">Thiamine pyrophosphate</keyword>
<dbReference type="RefSeq" id="WP_242936576.1">
    <property type="nucleotide sequence ID" value="NZ_CP094326.1"/>
</dbReference>
<sequence length="802" mass="89931">MQTETNTQTNISFEDFKQQVLSDYKIAVLSRECSLLGRREVLTGKAKFGIFGDGKELPQLAMARAFKNGDFRSGYYRDQTFMMAIDELKPSHFFAGLYAHTDIEKEPMSAGRQMGGHFLTKSNNPDGTWVDLTKQKNSSADISPTAGQMPRLLGLAQASKIYRNVAGINQDKFSVHGNEVAWGTIGNASTSEGLFFETVNAAGVMQVPMVISVWDDAYGISVPAKHQTTKENISEILKGFQRDTENEGYEIIIVKGWDYPALIDAYEKAGKIAREEHVPVLVHVTELTQPQGHSTSGSHERYKSKKRLEWEKEHDCNTKFREWIIANNLATDEELTELDKKLKKEVRDQKKQAWADFLDPIKKDQKEVVSLLDKIGGKSINKSFITKIKNDLISIDEPVKRDIIAAARKTLRYLSTENFPEKEELKNWIGQFMNRTQPEYSSLLYNENSDNATSVAEISPVYNDDAELVDGRVVLRDNFDALFAKYPEALVFGEDSGNIGDVNQGLEGLQEKYGPLRIADTGIREATILGQGIGMAMRGLRPIAEIQYLDYLLYALQIMSDDLATLRYRTAGKQKAPVIVRTRGHRLEGIWHAGSPMGGIIHLLRGMYILTPRNMTKAAGFYNTLLETDEPALVIESLNGYRLKEKMPVNIGEFKTPIGVVETVKEGADITVVSYGSTLRIVEQVAKDLLAVQIDIEIIDAQTLLPFDINHDVVKSVKKTNRLLIIDEDVPGGCSAYILQEIIEKQGAYQYLDSAPQTLTAKPHRPAYGTDGDYFSKPNAEDIFEKVYDIMHEVNPEQYPAL</sequence>
<dbReference type="SUPFAM" id="SSF52922">
    <property type="entry name" value="TK C-terminal domain-like"/>
    <property type="match status" value="1"/>
</dbReference>
<dbReference type="InterPro" id="IPR005475">
    <property type="entry name" value="Transketolase-like_Pyr-bd"/>
</dbReference>
<dbReference type="InterPro" id="IPR009014">
    <property type="entry name" value="Transketo_C/PFOR_II"/>
</dbReference>
<comment type="function">
    <text evidence="2">E1 component of the 2-oxoglutarate dehydrogenase (OGDH) complex which catalyzes the decarboxylation of 2-oxoglutarate, the first step in the conversion of 2-oxoglutarate to succinyl-CoA and CO(2).</text>
</comment>
<protein>
    <recommendedName>
        <fullName evidence="3">3-methyl-2-oxobutanoate dehydrogenase (2-methylpropanoyl-transferring)</fullName>
        <ecNumber evidence="3">1.2.4.4</ecNumber>
    </recommendedName>
</protein>
<dbReference type="InterPro" id="IPR029061">
    <property type="entry name" value="THDP-binding"/>
</dbReference>
<evidence type="ECO:0000259" key="6">
    <source>
        <dbReference type="SMART" id="SM00861"/>
    </source>
</evidence>
<comment type="cofactor">
    <cofactor evidence="1">
        <name>thiamine diphosphate</name>
        <dbReference type="ChEBI" id="CHEBI:58937"/>
    </cofactor>
</comment>
<feature type="domain" description="Transketolase-like pyrimidine-binding" evidence="6">
    <location>
        <begin position="469"/>
        <end position="643"/>
    </location>
</feature>
<dbReference type="SMART" id="SM00861">
    <property type="entry name" value="Transket_pyr"/>
    <property type="match status" value="1"/>
</dbReference>
<keyword evidence="8" id="KW-1185">Reference proteome</keyword>
<dbReference type="EMBL" id="CP094326">
    <property type="protein sequence ID" value="UNY98169.1"/>
    <property type="molecule type" value="Genomic_DNA"/>
</dbReference>
<dbReference type="CDD" id="cd02000">
    <property type="entry name" value="TPP_E1_PDC_ADC_BCADC"/>
    <property type="match status" value="1"/>
</dbReference>